<accession>A0A1D2A572</accession>
<dbReference type="AlphaFoldDB" id="A0A1D2A572"/>
<organism evidence="1">
    <name type="scientific">Auxenochlorella protothecoides</name>
    <name type="common">Green microalga</name>
    <name type="synonym">Chlorella protothecoides</name>
    <dbReference type="NCBI Taxonomy" id="3075"/>
    <lineage>
        <taxon>Eukaryota</taxon>
        <taxon>Viridiplantae</taxon>
        <taxon>Chlorophyta</taxon>
        <taxon>core chlorophytes</taxon>
        <taxon>Trebouxiophyceae</taxon>
        <taxon>Chlorellales</taxon>
        <taxon>Chlorellaceae</taxon>
        <taxon>Auxenochlorella</taxon>
    </lineage>
</organism>
<proteinExistence type="predicted"/>
<protein>
    <submittedName>
        <fullName evidence="1">Uncharacterized protein</fullName>
    </submittedName>
</protein>
<dbReference type="EMBL" id="GDKF01004529">
    <property type="protein sequence ID" value="JAT74093.1"/>
    <property type="molecule type" value="Transcribed_RNA"/>
</dbReference>
<evidence type="ECO:0000313" key="1">
    <source>
        <dbReference type="EMBL" id="JAT74093.1"/>
    </source>
</evidence>
<gene>
    <name evidence="1" type="ORF">g.54906</name>
</gene>
<reference evidence="1" key="1">
    <citation type="submission" date="2015-08" db="EMBL/GenBank/DDBJ databases">
        <authorList>
            <person name="Babu N.S."/>
            <person name="Beckwith C.J."/>
            <person name="Beseler K.G."/>
            <person name="Brison A."/>
            <person name="Carone J.V."/>
            <person name="Caskin T.P."/>
            <person name="Diamond M."/>
            <person name="Durham M.E."/>
            <person name="Foxe J.M."/>
            <person name="Go M."/>
            <person name="Henderson B.A."/>
            <person name="Jones I.B."/>
            <person name="McGettigan J.A."/>
            <person name="Micheletti S.J."/>
            <person name="Nasrallah M.E."/>
            <person name="Ortiz D."/>
            <person name="Piller C.R."/>
            <person name="Privatt S.R."/>
            <person name="Schneider S.L."/>
            <person name="Sharp S."/>
            <person name="Smith T.C."/>
            <person name="Stanton J.D."/>
            <person name="Ullery H.E."/>
            <person name="Wilson R.J."/>
            <person name="Serrano M.G."/>
            <person name="Buck G."/>
            <person name="Lee V."/>
            <person name="Wang Y."/>
            <person name="Carvalho R."/>
            <person name="Voegtly L."/>
            <person name="Shi R."/>
            <person name="Duckworth R."/>
            <person name="Johnson A."/>
            <person name="Loviza R."/>
            <person name="Walstead R."/>
            <person name="Shah Z."/>
            <person name="Kiflezghi M."/>
            <person name="Wade K."/>
            <person name="Ball S.L."/>
            <person name="Bradley K.W."/>
            <person name="Asai D.J."/>
            <person name="Bowman C.A."/>
            <person name="Russell D.A."/>
            <person name="Pope W.H."/>
            <person name="Jacobs-Sera D."/>
            <person name="Hendrix R.W."/>
            <person name="Hatfull G.F."/>
        </authorList>
    </citation>
    <scope>NUCLEOTIDE SEQUENCE</scope>
</reference>
<name>A0A1D2A572_AUXPR</name>
<sequence>MPVLHAQGHCISCKQPLSPLRGLRRPRPRPVLPVCGLRARWLFDVKYGSKQEALAHIQEWILTIGQEAGLRLSDARILSGAVGVPESRIELELDMPDMAALESLWASIPADQHRAWGERLAHTIVHGSPVWHVYRETPVQSQEILEATKGGILLSGLRDGAGGSAPAAPPPAGVEEPEARYMIDWKGDRLKINPGDRLPGVG</sequence>